<dbReference type="Gene3D" id="3.40.50.300">
    <property type="entry name" value="P-loop containing nucleotide triphosphate hydrolases"/>
    <property type="match status" value="1"/>
</dbReference>
<dbReference type="HAMAP" id="MF_00235">
    <property type="entry name" value="Adenylate_kinase_Adk"/>
    <property type="match status" value="1"/>
</dbReference>
<comment type="domain">
    <text evidence="5">Consists of three domains, a large central CORE domain and two small peripheral domains, NMPbind and LID, which undergo movements during catalysis. The LID domain closes over the site of phosphoryl transfer upon ATP binding. Assembling and dissambling the active center during each catalytic cycle provides an effective means to prevent ATP hydrolysis.</text>
</comment>
<dbReference type="EC" id="2.7.4.3" evidence="5 7"/>
<comment type="caution">
    <text evidence="8">The sequence shown here is derived from an EMBL/GenBank/DDBJ whole genome shotgun (WGS) entry which is preliminary data.</text>
</comment>
<evidence type="ECO:0000256" key="2">
    <source>
        <dbReference type="ARBA" id="ARBA00022727"/>
    </source>
</evidence>
<evidence type="ECO:0000256" key="1">
    <source>
        <dbReference type="ARBA" id="ARBA00022679"/>
    </source>
</evidence>
<evidence type="ECO:0000256" key="3">
    <source>
        <dbReference type="ARBA" id="ARBA00022741"/>
    </source>
</evidence>
<protein>
    <recommendedName>
        <fullName evidence="5 7">Adenylate kinase</fullName>
        <shortName evidence="5">AK</shortName>
        <ecNumber evidence="5 7">2.7.4.3</ecNumber>
    </recommendedName>
    <alternativeName>
        <fullName evidence="5">ATP-AMP transphosphorylase</fullName>
    </alternativeName>
    <alternativeName>
        <fullName evidence="5">ATP:AMP phosphotransferase</fullName>
    </alternativeName>
    <alternativeName>
        <fullName evidence="5">Adenylate monophosphate kinase</fullName>
    </alternativeName>
</protein>
<evidence type="ECO:0000256" key="4">
    <source>
        <dbReference type="ARBA" id="ARBA00022777"/>
    </source>
</evidence>
<comment type="caution">
    <text evidence="5">Lacks conserved residue(s) required for the propagation of feature annotation.</text>
</comment>
<feature type="binding site" evidence="5">
    <location>
        <position position="150"/>
    </location>
    <ligand>
        <name>AMP</name>
        <dbReference type="ChEBI" id="CHEBI:456215"/>
    </ligand>
</feature>
<comment type="subunit">
    <text evidence="5 7">Monomer.</text>
</comment>
<dbReference type="Pfam" id="PF00406">
    <property type="entry name" value="ADK"/>
    <property type="match status" value="1"/>
</dbReference>
<dbReference type="NCBIfam" id="NF011105">
    <property type="entry name" value="PRK14532.1"/>
    <property type="match status" value="1"/>
</dbReference>
<dbReference type="InterPro" id="IPR000850">
    <property type="entry name" value="Adenylat/UMP-CMP_kin"/>
</dbReference>
<feature type="binding site" evidence="5">
    <location>
        <begin position="16"/>
        <end position="21"/>
    </location>
    <ligand>
        <name>ATP</name>
        <dbReference type="ChEBI" id="CHEBI:30616"/>
    </ligand>
</feature>
<dbReference type="NCBIfam" id="NF001381">
    <property type="entry name" value="PRK00279.1-3"/>
    <property type="match status" value="1"/>
</dbReference>
<keyword evidence="2 5" id="KW-0545">Nucleotide biosynthesis</keyword>
<dbReference type="Proteomes" id="UP001597492">
    <property type="component" value="Unassembled WGS sequence"/>
</dbReference>
<evidence type="ECO:0000313" key="9">
    <source>
        <dbReference type="Proteomes" id="UP001597492"/>
    </source>
</evidence>
<comment type="subcellular location">
    <subcellularLocation>
        <location evidence="5 7">Cytoplasm</location>
    </subcellularLocation>
</comment>
<keyword evidence="5 7" id="KW-0067">ATP-binding</keyword>
<gene>
    <name evidence="5" type="primary">adk</name>
    <name evidence="8" type="ORF">ACFSW7_00425</name>
</gene>
<evidence type="ECO:0000256" key="7">
    <source>
        <dbReference type="RuleBase" id="RU003331"/>
    </source>
</evidence>
<dbReference type="PRINTS" id="PR00094">
    <property type="entry name" value="ADENYLTKNASE"/>
</dbReference>
<dbReference type="PROSITE" id="PS00113">
    <property type="entry name" value="ADENYLATE_KINASE"/>
    <property type="match status" value="1"/>
</dbReference>
<reference evidence="9" key="1">
    <citation type="journal article" date="2019" name="Int. J. Syst. Evol. Microbiol.">
        <title>The Global Catalogue of Microorganisms (GCM) 10K type strain sequencing project: providing services to taxonomists for standard genome sequencing and annotation.</title>
        <authorList>
            <consortium name="The Broad Institute Genomics Platform"/>
            <consortium name="The Broad Institute Genome Sequencing Center for Infectious Disease"/>
            <person name="Wu L."/>
            <person name="Ma J."/>
        </authorList>
    </citation>
    <scope>NUCLEOTIDE SEQUENCE [LARGE SCALE GENOMIC DNA]</scope>
    <source>
        <strain evidence="9">TISTR 1514</strain>
    </source>
</reference>
<comment type="pathway">
    <text evidence="5">Purine metabolism; AMP biosynthesis via salvage pathway; AMP from ADP: step 1/1.</text>
</comment>
<dbReference type="RefSeq" id="WP_019619530.1">
    <property type="nucleotide sequence ID" value="NZ_JBHUNE010000001.1"/>
</dbReference>
<sequence length="197" mass="20902">MTETTPARLLIVGPPGAGKGTQATGLAAAYGVPAISTGDIFRENIKNGTELGKRVQEITAQGQLVPDSLTNELIQDRLAQPDAANGFLLDGYPRTLGQVDFLTSLLDEQGAEIAAVVQLVVDTDAVVARLLNRAQEQGRVDDTEEVIRHRQDVYASETAPVLDVYAERGAVVQVDGMGTPDEVAAGILDALSERLPR</sequence>
<name>A0ABW5UT84_9MICO</name>
<proteinExistence type="inferred from homology"/>
<evidence type="ECO:0000256" key="6">
    <source>
        <dbReference type="RuleBase" id="RU003330"/>
    </source>
</evidence>
<dbReference type="NCBIfam" id="NF011100">
    <property type="entry name" value="PRK14527.1"/>
    <property type="match status" value="1"/>
</dbReference>
<keyword evidence="3 5" id="KW-0547">Nucleotide-binding</keyword>
<accession>A0ABW5UT84</accession>
<comment type="catalytic activity">
    <reaction evidence="5 7">
        <text>AMP + ATP = 2 ADP</text>
        <dbReference type="Rhea" id="RHEA:12973"/>
        <dbReference type="ChEBI" id="CHEBI:30616"/>
        <dbReference type="ChEBI" id="CHEBI:456215"/>
        <dbReference type="ChEBI" id="CHEBI:456216"/>
        <dbReference type="EC" id="2.7.4.3"/>
    </reaction>
</comment>
<dbReference type="InterPro" id="IPR033690">
    <property type="entry name" value="Adenylat_kinase_CS"/>
</dbReference>
<keyword evidence="5" id="KW-0963">Cytoplasm</keyword>
<feature type="binding site" evidence="5">
    <location>
        <position position="98"/>
    </location>
    <ligand>
        <name>AMP</name>
        <dbReference type="ChEBI" id="CHEBI:456215"/>
    </ligand>
</feature>
<comment type="function">
    <text evidence="5">Catalyzes the reversible transfer of the terminal phosphate group between ATP and AMP. Plays an important role in cellular energy homeostasis and in adenine nucleotide metabolism.</text>
</comment>
<feature type="region of interest" description="NMP" evidence="5">
    <location>
        <begin position="36"/>
        <end position="65"/>
    </location>
</feature>
<comment type="similarity">
    <text evidence="5 6">Belongs to the adenylate kinase family.</text>
</comment>
<feature type="binding site" evidence="5">
    <location>
        <position position="133"/>
    </location>
    <ligand>
        <name>ATP</name>
        <dbReference type="ChEBI" id="CHEBI:30616"/>
    </ligand>
</feature>
<dbReference type="EMBL" id="JBHUNE010000001">
    <property type="protein sequence ID" value="MFD2756841.1"/>
    <property type="molecule type" value="Genomic_DNA"/>
</dbReference>
<evidence type="ECO:0000256" key="5">
    <source>
        <dbReference type="HAMAP-Rule" id="MF_00235"/>
    </source>
</evidence>
<feature type="binding site" evidence="5">
    <location>
        <begin position="91"/>
        <end position="94"/>
    </location>
    <ligand>
        <name>AMP</name>
        <dbReference type="ChEBI" id="CHEBI:456215"/>
    </ligand>
</feature>
<feature type="binding site" evidence="5">
    <location>
        <begin position="63"/>
        <end position="65"/>
    </location>
    <ligand>
        <name>AMP</name>
        <dbReference type="ChEBI" id="CHEBI:456215"/>
    </ligand>
</feature>
<evidence type="ECO:0000313" key="8">
    <source>
        <dbReference type="EMBL" id="MFD2756841.1"/>
    </source>
</evidence>
<feature type="binding site" evidence="5">
    <location>
        <position position="42"/>
    </location>
    <ligand>
        <name>AMP</name>
        <dbReference type="ChEBI" id="CHEBI:456215"/>
    </ligand>
</feature>
<feature type="binding site" evidence="5">
    <location>
        <position position="178"/>
    </location>
    <ligand>
        <name>ATP</name>
        <dbReference type="ChEBI" id="CHEBI:30616"/>
    </ligand>
</feature>
<dbReference type="PANTHER" id="PTHR23359">
    <property type="entry name" value="NUCLEOTIDE KINASE"/>
    <property type="match status" value="1"/>
</dbReference>
<dbReference type="CDD" id="cd01428">
    <property type="entry name" value="ADK"/>
    <property type="match status" value="1"/>
</dbReference>
<dbReference type="InterPro" id="IPR027417">
    <property type="entry name" value="P-loop_NTPase"/>
</dbReference>
<keyword evidence="4 5" id="KW-0418">Kinase</keyword>
<feature type="binding site" evidence="5">
    <location>
        <position position="139"/>
    </location>
    <ligand>
        <name>AMP</name>
        <dbReference type="ChEBI" id="CHEBI:456215"/>
    </ligand>
</feature>
<dbReference type="GO" id="GO:0004017">
    <property type="term" value="F:AMP kinase activity"/>
    <property type="evidence" value="ECO:0007669"/>
    <property type="project" value="UniProtKB-EC"/>
</dbReference>
<keyword evidence="9" id="KW-1185">Reference proteome</keyword>
<dbReference type="NCBIfam" id="NF011104">
    <property type="entry name" value="PRK14531.1"/>
    <property type="match status" value="1"/>
</dbReference>
<dbReference type="SUPFAM" id="SSF52540">
    <property type="entry name" value="P-loop containing nucleoside triphosphate hydrolases"/>
    <property type="match status" value="1"/>
</dbReference>
<feature type="binding site" evidence="5">
    <location>
        <position position="37"/>
    </location>
    <ligand>
        <name>AMP</name>
        <dbReference type="ChEBI" id="CHEBI:456215"/>
    </ligand>
</feature>
<organism evidence="8 9">
    <name type="scientific">Gulosibacter faecalis</name>
    <dbReference type="NCBI Taxonomy" id="272240"/>
    <lineage>
        <taxon>Bacteria</taxon>
        <taxon>Bacillati</taxon>
        <taxon>Actinomycetota</taxon>
        <taxon>Actinomycetes</taxon>
        <taxon>Micrococcales</taxon>
        <taxon>Microbacteriaceae</taxon>
        <taxon>Gulosibacter</taxon>
    </lineage>
</organism>
<keyword evidence="1 5" id="KW-0808">Transferase</keyword>